<evidence type="ECO:0000313" key="3">
    <source>
        <dbReference type="Proteomes" id="UP000299102"/>
    </source>
</evidence>
<sequence>MHTCSAAPRVSTEIAGVTCTATRSDPWGVARGNRQIQWCATLTRRGGRGRFGVNIEKLSGRVTGRAARRRDVTGGASGLPPVLY</sequence>
<evidence type="ECO:0000256" key="1">
    <source>
        <dbReference type="SAM" id="MobiDB-lite"/>
    </source>
</evidence>
<accession>A0A4C1ZL91</accession>
<name>A0A4C1ZL91_EUMVA</name>
<organism evidence="2 3">
    <name type="scientific">Eumeta variegata</name>
    <name type="common">Bagworm moth</name>
    <name type="synonym">Eumeta japonica</name>
    <dbReference type="NCBI Taxonomy" id="151549"/>
    <lineage>
        <taxon>Eukaryota</taxon>
        <taxon>Metazoa</taxon>
        <taxon>Ecdysozoa</taxon>
        <taxon>Arthropoda</taxon>
        <taxon>Hexapoda</taxon>
        <taxon>Insecta</taxon>
        <taxon>Pterygota</taxon>
        <taxon>Neoptera</taxon>
        <taxon>Endopterygota</taxon>
        <taxon>Lepidoptera</taxon>
        <taxon>Glossata</taxon>
        <taxon>Ditrysia</taxon>
        <taxon>Tineoidea</taxon>
        <taxon>Psychidae</taxon>
        <taxon>Oiketicinae</taxon>
        <taxon>Eumeta</taxon>
    </lineage>
</organism>
<gene>
    <name evidence="2" type="ORF">EVAR_58496_1</name>
</gene>
<evidence type="ECO:0000313" key="2">
    <source>
        <dbReference type="EMBL" id="GBP88082.1"/>
    </source>
</evidence>
<comment type="caution">
    <text evidence="2">The sequence shown here is derived from an EMBL/GenBank/DDBJ whole genome shotgun (WGS) entry which is preliminary data.</text>
</comment>
<dbReference type="Proteomes" id="UP000299102">
    <property type="component" value="Unassembled WGS sequence"/>
</dbReference>
<dbReference type="AlphaFoldDB" id="A0A4C1ZL91"/>
<proteinExistence type="predicted"/>
<feature type="region of interest" description="Disordered" evidence="1">
    <location>
        <begin position="65"/>
        <end position="84"/>
    </location>
</feature>
<protein>
    <submittedName>
        <fullName evidence="2">Uncharacterized protein</fullName>
    </submittedName>
</protein>
<keyword evidence="3" id="KW-1185">Reference proteome</keyword>
<dbReference type="EMBL" id="BGZK01001904">
    <property type="protein sequence ID" value="GBP88082.1"/>
    <property type="molecule type" value="Genomic_DNA"/>
</dbReference>
<reference evidence="2 3" key="1">
    <citation type="journal article" date="2019" name="Commun. Biol.">
        <title>The bagworm genome reveals a unique fibroin gene that provides high tensile strength.</title>
        <authorList>
            <person name="Kono N."/>
            <person name="Nakamura H."/>
            <person name="Ohtoshi R."/>
            <person name="Tomita M."/>
            <person name="Numata K."/>
            <person name="Arakawa K."/>
        </authorList>
    </citation>
    <scope>NUCLEOTIDE SEQUENCE [LARGE SCALE GENOMIC DNA]</scope>
</reference>